<dbReference type="Proteomes" id="UP000016714">
    <property type="component" value="Chromosome 1"/>
</dbReference>
<sequence length="77" mass="8699">MYKKRHPDKPAAIYHQAKVLLAIKGLAVLAVQSTITWIRSDNYNFENTVVKVFIHLFASIIHVSSKKEALVSNKPPI</sequence>
<reference evidence="1 2" key="1">
    <citation type="journal article" date="2015" name="Genome Announc.">
        <title>Complete genome sequence of Vibrio alginolyticus ATCC 17749.</title>
        <authorList>
            <person name="Liu X.F."/>
            <person name="Cao Y."/>
            <person name="Zhang H.L."/>
            <person name="Chen Y.J."/>
            <person name="Hu C.J."/>
        </authorList>
    </citation>
    <scope>NUCLEOTIDE SEQUENCE [LARGE SCALE GENOMIC DNA]</scope>
    <source>
        <strain evidence="2">ATCC 17749 / DSM 2171 / NBRC 15630 / NCIMB 1903 / NCTC 12160 / XII-53</strain>
    </source>
</reference>
<evidence type="ECO:0000313" key="2">
    <source>
        <dbReference type="Proteomes" id="UP000016714"/>
    </source>
</evidence>
<evidence type="ECO:0000313" key="1">
    <source>
        <dbReference type="EMBL" id="AGV17374.1"/>
    </source>
</evidence>
<protein>
    <submittedName>
        <fullName evidence="1">Uncharacterized protein</fullName>
    </submittedName>
</protein>
<dbReference type="HOGENOM" id="CLU_2637062_0_0_6"/>
<dbReference type="AlphaFoldDB" id="A0A2I3C957"/>
<accession>A0A2I3C957</accession>
<name>A0A2I3C957_VIBAX</name>
<dbReference type="EMBL" id="CP006718">
    <property type="protein sequence ID" value="AGV17374.1"/>
    <property type="molecule type" value="Genomic_DNA"/>
</dbReference>
<proteinExistence type="predicted"/>
<dbReference type="KEGG" id="vag:N646_1541"/>
<gene>
    <name evidence="1" type="ORF">N646_1541</name>
</gene>
<organism evidence="1 2">
    <name type="scientific">Vibrio alginolyticus (strain ATCC 17749 / DSM 2171 / NBRC 15630 / NCIMB 1903 / NCTC 12160 / XII-53)</name>
    <dbReference type="NCBI Taxonomy" id="1219076"/>
    <lineage>
        <taxon>Bacteria</taxon>
        <taxon>Pseudomonadati</taxon>
        <taxon>Pseudomonadota</taxon>
        <taxon>Gammaproteobacteria</taxon>
        <taxon>Vibrionales</taxon>
        <taxon>Vibrionaceae</taxon>
        <taxon>Vibrio</taxon>
    </lineage>
</organism>